<proteinExistence type="predicted"/>
<organism evidence="2 3">
    <name type="scientific">Paenibacillus woosongensis</name>
    <dbReference type="NCBI Taxonomy" id="307580"/>
    <lineage>
        <taxon>Bacteria</taxon>
        <taxon>Bacillati</taxon>
        <taxon>Bacillota</taxon>
        <taxon>Bacilli</taxon>
        <taxon>Bacillales</taxon>
        <taxon>Paenibacillaceae</taxon>
        <taxon>Paenibacillus</taxon>
    </lineage>
</organism>
<feature type="transmembrane region" description="Helical" evidence="1">
    <location>
        <begin position="27"/>
        <end position="44"/>
    </location>
</feature>
<keyword evidence="1" id="KW-1133">Transmembrane helix</keyword>
<evidence type="ECO:0000313" key="2">
    <source>
        <dbReference type="EMBL" id="GIP61137.1"/>
    </source>
</evidence>
<keyword evidence="1" id="KW-0812">Transmembrane</keyword>
<sequence>MLGIVVLVGALLWALHKFSKSTRLITWIKNAILIFLAFMVLINLEDAYHFIVRETVLWWPLVKQNASDISNNMREFFSSLKGGK</sequence>
<keyword evidence="3" id="KW-1185">Reference proteome</keyword>
<dbReference type="EMBL" id="BOSM01000014">
    <property type="protein sequence ID" value="GIP61137.1"/>
    <property type="molecule type" value="Genomic_DNA"/>
</dbReference>
<accession>A0ABQ4MYY1</accession>
<evidence type="ECO:0000256" key="1">
    <source>
        <dbReference type="SAM" id="Phobius"/>
    </source>
</evidence>
<gene>
    <name evidence="2" type="ORF">J15TS10_49510</name>
</gene>
<evidence type="ECO:0000313" key="3">
    <source>
        <dbReference type="Proteomes" id="UP000681290"/>
    </source>
</evidence>
<dbReference type="RefSeq" id="WP_213595237.1">
    <property type="nucleotide sequence ID" value="NZ_BOSM01000014.1"/>
</dbReference>
<comment type="caution">
    <text evidence="2">The sequence shown here is derived from an EMBL/GenBank/DDBJ whole genome shotgun (WGS) entry which is preliminary data.</text>
</comment>
<keyword evidence="1" id="KW-0472">Membrane</keyword>
<dbReference type="Proteomes" id="UP000681290">
    <property type="component" value="Unassembled WGS sequence"/>
</dbReference>
<name>A0ABQ4MYY1_9BACL</name>
<reference evidence="2 3" key="1">
    <citation type="submission" date="2021-03" db="EMBL/GenBank/DDBJ databases">
        <title>Antimicrobial resistance genes in bacteria isolated from Japanese honey, and their potential for conferring macrolide and lincosamide resistance in the American foulbrood pathogen Paenibacillus larvae.</title>
        <authorList>
            <person name="Okamoto M."/>
            <person name="Kumagai M."/>
            <person name="Kanamori H."/>
            <person name="Takamatsu D."/>
        </authorList>
    </citation>
    <scope>NUCLEOTIDE SEQUENCE [LARGE SCALE GENOMIC DNA]</scope>
    <source>
        <strain evidence="2 3">J15TS10</strain>
    </source>
</reference>
<protein>
    <submittedName>
        <fullName evidence="2">Uncharacterized protein</fullName>
    </submittedName>
</protein>